<organism evidence="7 8">
    <name type="scientific">Nocardioides marinquilinus</name>
    <dbReference type="NCBI Taxonomy" id="1210400"/>
    <lineage>
        <taxon>Bacteria</taxon>
        <taxon>Bacillati</taxon>
        <taxon>Actinomycetota</taxon>
        <taxon>Actinomycetes</taxon>
        <taxon>Propionibacteriales</taxon>
        <taxon>Nocardioidaceae</taxon>
        <taxon>Nocardioides</taxon>
    </lineage>
</organism>
<proteinExistence type="predicted"/>
<evidence type="ECO:0000259" key="6">
    <source>
        <dbReference type="PROSITE" id="PS50110"/>
    </source>
</evidence>
<accession>A0ABP9PHV0</accession>
<evidence type="ECO:0000313" key="8">
    <source>
        <dbReference type="Proteomes" id="UP001500221"/>
    </source>
</evidence>
<dbReference type="Proteomes" id="UP001500221">
    <property type="component" value="Unassembled WGS sequence"/>
</dbReference>
<dbReference type="PANTHER" id="PTHR44688">
    <property type="entry name" value="DNA-BINDING TRANSCRIPTIONAL ACTIVATOR DEVR_DOSR"/>
    <property type="match status" value="1"/>
</dbReference>
<dbReference type="EMBL" id="BAABKG010000002">
    <property type="protein sequence ID" value="GAA5146744.1"/>
    <property type="molecule type" value="Genomic_DNA"/>
</dbReference>
<feature type="domain" description="Response regulatory" evidence="6">
    <location>
        <begin position="39"/>
        <end position="147"/>
    </location>
</feature>
<dbReference type="PRINTS" id="PR00038">
    <property type="entry name" value="HTHLUXR"/>
</dbReference>
<dbReference type="SMART" id="SM00421">
    <property type="entry name" value="HTH_LUXR"/>
    <property type="match status" value="1"/>
</dbReference>
<dbReference type="CDD" id="cd06170">
    <property type="entry name" value="LuxR_C_like"/>
    <property type="match status" value="1"/>
</dbReference>
<name>A0ABP9PHV0_9ACTN</name>
<evidence type="ECO:0000256" key="2">
    <source>
        <dbReference type="ARBA" id="ARBA00023125"/>
    </source>
</evidence>
<feature type="modified residue" description="4-aspartylphosphate" evidence="4">
    <location>
        <position position="84"/>
    </location>
</feature>
<evidence type="ECO:0000313" key="7">
    <source>
        <dbReference type="EMBL" id="GAA5146744.1"/>
    </source>
</evidence>
<dbReference type="Pfam" id="PF00196">
    <property type="entry name" value="GerE"/>
    <property type="match status" value="1"/>
</dbReference>
<dbReference type="PANTHER" id="PTHR44688:SF16">
    <property type="entry name" value="DNA-BINDING TRANSCRIPTIONAL ACTIVATOR DEVR_DOSR"/>
    <property type="match status" value="1"/>
</dbReference>
<dbReference type="PROSITE" id="PS50110">
    <property type="entry name" value="RESPONSE_REGULATORY"/>
    <property type="match status" value="1"/>
</dbReference>
<protein>
    <recommendedName>
        <fullName evidence="9">Response regulator transcription factor</fullName>
    </recommendedName>
</protein>
<keyword evidence="4" id="KW-0597">Phosphoprotein</keyword>
<evidence type="ECO:0000259" key="5">
    <source>
        <dbReference type="PROSITE" id="PS50043"/>
    </source>
</evidence>
<sequence>MPSEPIDTWVVTETPDDDASAGTVRTARTARSASAARVAVAVVSPWDVVAAGLSALLLRHPQDVEVLGQDWQAWGREPDVVLYDAAGLHEGDGADLDRLVGHGVVVIVVSHDLRPDLASRALARGADGFFSLGVHDDELLAAVLSGRDDGGPVVGSSPVEAVGTRLGHDVGLTPREIDVLTLITQGHSNQEIAEMSYLSINSVKTYIRSAYRRIGVTTRSQAVVWCLQHGFAAEPDAVAS</sequence>
<dbReference type="SUPFAM" id="SSF46894">
    <property type="entry name" value="C-terminal effector domain of the bipartite response regulators"/>
    <property type="match status" value="1"/>
</dbReference>
<keyword evidence="1" id="KW-0805">Transcription regulation</keyword>
<keyword evidence="8" id="KW-1185">Reference proteome</keyword>
<dbReference type="SUPFAM" id="SSF52172">
    <property type="entry name" value="CheY-like"/>
    <property type="match status" value="1"/>
</dbReference>
<dbReference type="InterPro" id="IPR016032">
    <property type="entry name" value="Sig_transdc_resp-reg_C-effctor"/>
</dbReference>
<evidence type="ECO:0000256" key="4">
    <source>
        <dbReference type="PROSITE-ProRule" id="PRU00169"/>
    </source>
</evidence>
<evidence type="ECO:0000256" key="3">
    <source>
        <dbReference type="ARBA" id="ARBA00023163"/>
    </source>
</evidence>
<comment type="caution">
    <text evidence="7">The sequence shown here is derived from an EMBL/GenBank/DDBJ whole genome shotgun (WGS) entry which is preliminary data.</text>
</comment>
<dbReference type="PROSITE" id="PS50043">
    <property type="entry name" value="HTH_LUXR_2"/>
    <property type="match status" value="1"/>
</dbReference>
<dbReference type="Gene3D" id="3.40.50.2300">
    <property type="match status" value="1"/>
</dbReference>
<evidence type="ECO:0008006" key="9">
    <source>
        <dbReference type="Google" id="ProtNLM"/>
    </source>
</evidence>
<gene>
    <name evidence="7" type="ORF">GCM10023340_18090</name>
</gene>
<dbReference type="InterPro" id="IPR001789">
    <property type="entry name" value="Sig_transdc_resp-reg_receiver"/>
</dbReference>
<feature type="domain" description="HTH luxR-type" evidence="5">
    <location>
        <begin position="165"/>
        <end position="230"/>
    </location>
</feature>
<dbReference type="InterPro" id="IPR011006">
    <property type="entry name" value="CheY-like_superfamily"/>
</dbReference>
<dbReference type="InterPro" id="IPR000792">
    <property type="entry name" value="Tscrpt_reg_LuxR_C"/>
</dbReference>
<reference evidence="8" key="1">
    <citation type="journal article" date="2019" name="Int. J. Syst. Evol. Microbiol.">
        <title>The Global Catalogue of Microorganisms (GCM) 10K type strain sequencing project: providing services to taxonomists for standard genome sequencing and annotation.</title>
        <authorList>
            <consortium name="The Broad Institute Genomics Platform"/>
            <consortium name="The Broad Institute Genome Sequencing Center for Infectious Disease"/>
            <person name="Wu L."/>
            <person name="Ma J."/>
        </authorList>
    </citation>
    <scope>NUCLEOTIDE SEQUENCE [LARGE SCALE GENOMIC DNA]</scope>
    <source>
        <strain evidence="8">JCM 18459</strain>
    </source>
</reference>
<keyword evidence="3" id="KW-0804">Transcription</keyword>
<evidence type="ECO:0000256" key="1">
    <source>
        <dbReference type="ARBA" id="ARBA00023015"/>
    </source>
</evidence>
<keyword evidence="2" id="KW-0238">DNA-binding</keyword>